<dbReference type="GO" id="GO:0016491">
    <property type="term" value="F:oxidoreductase activity"/>
    <property type="evidence" value="ECO:0007669"/>
    <property type="project" value="UniProtKB-KW"/>
</dbReference>
<dbReference type="CDD" id="cd05233">
    <property type="entry name" value="SDR_c"/>
    <property type="match status" value="1"/>
</dbReference>
<dbReference type="KEGG" id="samy:DB32_004842"/>
<dbReference type="PANTHER" id="PTHR44196">
    <property type="entry name" value="DEHYDROGENASE/REDUCTASE SDR FAMILY MEMBER 7B"/>
    <property type="match status" value="1"/>
</dbReference>
<dbReference type="Gene3D" id="3.40.50.720">
    <property type="entry name" value="NAD(P)-binding Rossmann-like Domain"/>
    <property type="match status" value="1"/>
</dbReference>
<dbReference type="Pfam" id="PF00106">
    <property type="entry name" value="adh_short"/>
    <property type="match status" value="1"/>
</dbReference>
<dbReference type="InterPro" id="IPR057326">
    <property type="entry name" value="KR_dom"/>
</dbReference>
<protein>
    <submittedName>
        <fullName evidence="5">3-oxoacyl-[acyl-carrier protein] reductase</fullName>
    </submittedName>
</protein>
<evidence type="ECO:0000256" key="3">
    <source>
        <dbReference type="RuleBase" id="RU000363"/>
    </source>
</evidence>
<dbReference type="InterPro" id="IPR036291">
    <property type="entry name" value="NAD(P)-bd_dom_sf"/>
</dbReference>
<dbReference type="PANTHER" id="PTHR44196:SF1">
    <property type="entry name" value="DEHYDROGENASE_REDUCTASE SDR FAMILY MEMBER 7B"/>
    <property type="match status" value="1"/>
</dbReference>
<dbReference type="GO" id="GO:0016020">
    <property type="term" value="C:membrane"/>
    <property type="evidence" value="ECO:0007669"/>
    <property type="project" value="TreeGrafter"/>
</dbReference>
<reference evidence="5 6" key="1">
    <citation type="submission" date="2015-03" db="EMBL/GenBank/DDBJ databases">
        <title>Genome assembly of Sandaracinus amylolyticus DSM 53668.</title>
        <authorList>
            <person name="Sharma G."/>
            <person name="Subramanian S."/>
        </authorList>
    </citation>
    <scope>NUCLEOTIDE SEQUENCE [LARGE SCALE GENOMIC DNA]</scope>
    <source>
        <strain evidence="5 6">DSM 53668</strain>
    </source>
</reference>
<keyword evidence="2" id="KW-0560">Oxidoreductase</keyword>
<dbReference type="EMBL" id="CP011125">
    <property type="protein sequence ID" value="AKF07693.1"/>
    <property type="molecule type" value="Genomic_DNA"/>
</dbReference>
<sequence length="351" mass="37654">MRTRSSSQHRVALTLAAAVGIGGLVLATRAARRRAQRESLRGQVVVIVGGTRGLGLAMARRFVALGCPVAVCGRDEETAERARLDLMERGGTVVAASCDATDEAEVARFLDLVLANLGRVDVLITCAATIGVGPVESMTTRDFQEAMESIFWSSVHPTLAVLPIMRGHGGGRIAHVTSIGGRVPIPHLLAYSAAKFAEVGFSEGLRAEVAKDDIAVTTIVPGLMRTGSYVRAYYHGDVVKEQAWFGTASIAPALSMDADRAASQMIDAIAARRGRVVVGMPARAAIAAYEMFPRSTSRALAVTDRVLPAPPVDPTYEHRVVFEETEDERTSVRAVQDAGRAYQERFQHMSR</sequence>
<dbReference type="RefSeq" id="WP_053234922.1">
    <property type="nucleotide sequence ID" value="NZ_CP011125.1"/>
</dbReference>
<evidence type="ECO:0000259" key="4">
    <source>
        <dbReference type="SMART" id="SM00822"/>
    </source>
</evidence>
<keyword evidence="6" id="KW-1185">Reference proteome</keyword>
<feature type="domain" description="Ketoreductase" evidence="4">
    <location>
        <begin position="43"/>
        <end position="227"/>
    </location>
</feature>
<dbReference type="STRING" id="927083.DB32_004842"/>
<evidence type="ECO:0000256" key="1">
    <source>
        <dbReference type="ARBA" id="ARBA00006484"/>
    </source>
</evidence>
<dbReference type="SUPFAM" id="SSF51735">
    <property type="entry name" value="NAD(P)-binding Rossmann-fold domains"/>
    <property type="match status" value="1"/>
</dbReference>
<dbReference type="SMART" id="SM00822">
    <property type="entry name" value="PKS_KR"/>
    <property type="match status" value="1"/>
</dbReference>
<evidence type="ECO:0000313" key="6">
    <source>
        <dbReference type="Proteomes" id="UP000034883"/>
    </source>
</evidence>
<dbReference type="PRINTS" id="PR00081">
    <property type="entry name" value="GDHRDH"/>
</dbReference>
<dbReference type="PRINTS" id="PR00080">
    <property type="entry name" value="SDRFAMILY"/>
</dbReference>
<evidence type="ECO:0000313" key="5">
    <source>
        <dbReference type="EMBL" id="AKF07693.1"/>
    </source>
</evidence>
<accession>A0A0F6W529</accession>
<dbReference type="AlphaFoldDB" id="A0A0F6W529"/>
<dbReference type="OrthoDB" id="151996at2"/>
<dbReference type="Proteomes" id="UP000034883">
    <property type="component" value="Chromosome"/>
</dbReference>
<name>A0A0F6W529_9BACT</name>
<dbReference type="InterPro" id="IPR002347">
    <property type="entry name" value="SDR_fam"/>
</dbReference>
<proteinExistence type="inferred from homology"/>
<organism evidence="5 6">
    <name type="scientific">Sandaracinus amylolyticus</name>
    <dbReference type="NCBI Taxonomy" id="927083"/>
    <lineage>
        <taxon>Bacteria</taxon>
        <taxon>Pseudomonadati</taxon>
        <taxon>Myxococcota</taxon>
        <taxon>Polyangia</taxon>
        <taxon>Polyangiales</taxon>
        <taxon>Sandaracinaceae</taxon>
        <taxon>Sandaracinus</taxon>
    </lineage>
</organism>
<gene>
    <name evidence="5" type="ORF">DB32_004842</name>
</gene>
<comment type="similarity">
    <text evidence="1 3">Belongs to the short-chain dehydrogenases/reductases (SDR) family.</text>
</comment>
<evidence type="ECO:0000256" key="2">
    <source>
        <dbReference type="ARBA" id="ARBA00023002"/>
    </source>
</evidence>